<reference evidence="1 2" key="1">
    <citation type="submission" date="2017-07" db="EMBL/GenBank/DDBJ databases">
        <title>Amycolatopsis thailandensis Genome sequencing and assembly.</title>
        <authorList>
            <person name="Kaur N."/>
            <person name="Mayilraj S."/>
        </authorList>
    </citation>
    <scope>NUCLEOTIDE SEQUENCE [LARGE SCALE GENOMIC DNA]</scope>
    <source>
        <strain evidence="1 2">JCM 16380</strain>
    </source>
</reference>
<accession>A0A229SBF7</accession>
<proteinExistence type="predicted"/>
<dbReference type="AlphaFoldDB" id="A0A229SBF7"/>
<evidence type="ECO:0000313" key="1">
    <source>
        <dbReference type="EMBL" id="OXM56071.1"/>
    </source>
</evidence>
<sequence length="63" mass="6593">MCNALIEVESGRQLLLVNAEDDGDDVEVAENCIGVAASRAGPMSVVRTSLRSFRAVSAGPFTP</sequence>
<dbReference type="EMBL" id="NMQT01000051">
    <property type="protein sequence ID" value="OXM56071.1"/>
    <property type="molecule type" value="Genomic_DNA"/>
</dbReference>
<comment type="caution">
    <text evidence="1">The sequence shown here is derived from an EMBL/GenBank/DDBJ whole genome shotgun (WGS) entry which is preliminary data.</text>
</comment>
<keyword evidence="2" id="KW-1185">Reference proteome</keyword>
<evidence type="ECO:0000313" key="2">
    <source>
        <dbReference type="Proteomes" id="UP000215223"/>
    </source>
</evidence>
<gene>
    <name evidence="1" type="ORF">CFP71_14645</name>
</gene>
<organism evidence="1 2">
    <name type="scientific">Amycolatopsis thailandensis</name>
    <dbReference type="NCBI Taxonomy" id="589330"/>
    <lineage>
        <taxon>Bacteria</taxon>
        <taxon>Bacillati</taxon>
        <taxon>Actinomycetota</taxon>
        <taxon>Actinomycetes</taxon>
        <taxon>Pseudonocardiales</taxon>
        <taxon>Pseudonocardiaceae</taxon>
        <taxon>Amycolatopsis</taxon>
    </lineage>
</organism>
<name>A0A229SBF7_9PSEU</name>
<protein>
    <submittedName>
        <fullName evidence="1">Uncharacterized protein</fullName>
    </submittedName>
</protein>
<dbReference type="Proteomes" id="UP000215223">
    <property type="component" value="Unassembled WGS sequence"/>
</dbReference>